<feature type="chain" id="PRO_5040211778" evidence="2">
    <location>
        <begin position="22"/>
        <end position="142"/>
    </location>
</feature>
<dbReference type="Proteomes" id="UP000830671">
    <property type="component" value="Chromosome 4"/>
</dbReference>
<organism evidence="3 4">
    <name type="scientific">Colletotrichum lupini</name>
    <dbReference type="NCBI Taxonomy" id="145971"/>
    <lineage>
        <taxon>Eukaryota</taxon>
        <taxon>Fungi</taxon>
        <taxon>Dikarya</taxon>
        <taxon>Ascomycota</taxon>
        <taxon>Pezizomycotina</taxon>
        <taxon>Sordariomycetes</taxon>
        <taxon>Hypocreomycetidae</taxon>
        <taxon>Glomerellales</taxon>
        <taxon>Glomerellaceae</taxon>
        <taxon>Colletotrichum</taxon>
        <taxon>Colletotrichum acutatum species complex</taxon>
    </lineage>
</organism>
<evidence type="ECO:0000256" key="1">
    <source>
        <dbReference type="SAM" id="MobiDB-lite"/>
    </source>
</evidence>
<keyword evidence="2" id="KW-0732">Signal</keyword>
<proteinExistence type="predicted"/>
<keyword evidence="4" id="KW-1185">Reference proteome</keyword>
<gene>
    <name evidence="3" type="ORF">CLUP02_07407</name>
</gene>
<dbReference type="RefSeq" id="XP_049143545.1">
    <property type="nucleotide sequence ID" value="XM_049286402.1"/>
</dbReference>
<evidence type="ECO:0000313" key="4">
    <source>
        <dbReference type="Proteomes" id="UP000830671"/>
    </source>
</evidence>
<protein>
    <submittedName>
        <fullName evidence="3">Uncharacterized protein</fullName>
    </submittedName>
</protein>
<sequence>MSAVCVLCIRILRPVSLPVLGVFFTGPCSEEGGSFGCWHRQANTKVDSRTVYKVSRDEHEQGRPKDKDISDHNTNHFCAMIVDYGDSETARLMMDDRDEEVSHKEVRRDSERSTKRRRAIEGRLQQKNILAGAGGVCRVIGD</sequence>
<name>A0A9Q8WG16_9PEZI</name>
<dbReference type="EMBL" id="CP019476">
    <property type="protein sequence ID" value="UQC81921.1"/>
    <property type="molecule type" value="Genomic_DNA"/>
</dbReference>
<reference evidence="3" key="1">
    <citation type="journal article" date="2021" name="Mol. Plant Microbe Interact.">
        <title>Complete Genome Sequence of the Plant-Pathogenic Fungus Colletotrichum lupini.</title>
        <authorList>
            <person name="Baroncelli R."/>
            <person name="Pensec F."/>
            <person name="Da Lio D."/>
            <person name="Boufleur T."/>
            <person name="Vicente I."/>
            <person name="Sarrocco S."/>
            <person name="Picot A."/>
            <person name="Baraldi E."/>
            <person name="Sukno S."/>
            <person name="Thon M."/>
            <person name="Le Floch G."/>
        </authorList>
    </citation>
    <scope>NUCLEOTIDE SEQUENCE</scope>
    <source>
        <strain evidence="3">IMI 504893</strain>
    </source>
</reference>
<feature type="region of interest" description="Disordered" evidence="1">
    <location>
        <begin position="95"/>
        <end position="116"/>
    </location>
</feature>
<dbReference type="KEGG" id="clup:CLUP02_07407"/>
<dbReference type="GeneID" id="73341412"/>
<feature type="signal peptide" evidence="2">
    <location>
        <begin position="1"/>
        <end position="21"/>
    </location>
</feature>
<dbReference type="AlphaFoldDB" id="A0A9Q8WG16"/>
<feature type="compositionally biased region" description="Basic and acidic residues" evidence="1">
    <location>
        <begin position="100"/>
        <end position="113"/>
    </location>
</feature>
<evidence type="ECO:0000256" key="2">
    <source>
        <dbReference type="SAM" id="SignalP"/>
    </source>
</evidence>
<evidence type="ECO:0000313" key="3">
    <source>
        <dbReference type="EMBL" id="UQC81921.1"/>
    </source>
</evidence>
<accession>A0A9Q8WG16</accession>